<proteinExistence type="predicted"/>
<dbReference type="AlphaFoldDB" id="A0A8J5TMT7"/>
<evidence type="ECO:0000256" key="1">
    <source>
        <dbReference type="SAM" id="Phobius"/>
    </source>
</evidence>
<reference evidence="2" key="1">
    <citation type="journal article" date="2021" name="Sci. Adv.">
        <title>The American lobster genome reveals insights on longevity, neural, and immune adaptations.</title>
        <authorList>
            <person name="Polinski J.M."/>
            <person name="Zimin A.V."/>
            <person name="Clark K.F."/>
            <person name="Kohn A.B."/>
            <person name="Sadowski N."/>
            <person name="Timp W."/>
            <person name="Ptitsyn A."/>
            <person name="Khanna P."/>
            <person name="Romanova D.Y."/>
            <person name="Williams P."/>
            <person name="Greenwood S.J."/>
            <person name="Moroz L.L."/>
            <person name="Walt D.R."/>
            <person name="Bodnar A.G."/>
        </authorList>
    </citation>
    <scope>NUCLEOTIDE SEQUENCE</scope>
    <source>
        <strain evidence="2">GMGI-L3</strain>
    </source>
</reference>
<sequence>MKVDSGRVGVITTTRLQAVEYHHVDADFVVWRITPSCGRLISGTKHLMIFLLIINAGWLILGNVAVTLSNLECQGIDVIDFYDTDCSSSLLPYSLAIVVIFDIFYTILFVTLCLNYGGCCDFEPSVFNIKKVSIKIWWVYILVLIFYGVLSVASIIVGSIYLRPCYDEDKIPLWIIIHGALTLLSLLLIAFKLKGYNYLQASWVQPTFMLVLPLFTVVSVKIISLAFGNLWLYRVGDDSCSDYHNVCDETLYTFTIVAIILFDLPVVVLFYVSLAMIILMAFLFNLTCCYYWCDGDEVEEDLVEKEAECRMSG</sequence>
<name>A0A8J5TMT7_HOMAM</name>
<feature type="transmembrane region" description="Helical" evidence="1">
    <location>
        <begin position="49"/>
        <end position="71"/>
    </location>
</feature>
<feature type="transmembrane region" description="Helical" evidence="1">
    <location>
        <begin position="91"/>
        <end position="116"/>
    </location>
</feature>
<protein>
    <submittedName>
        <fullName evidence="2">Uncharacterized protein</fullName>
    </submittedName>
</protein>
<keyword evidence="1" id="KW-1133">Transmembrane helix</keyword>
<gene>
    <name evidence="2" type="ORF">Hamer_G001515</name>
</gene>
<dbReference type="PANTHER" id="PTHR33444">
    <property type="entry name" value="SI:DKEY-19B23.12-RELATED"/>
    <property type="match status" value="1"/>
</dbReference>
<evidence type="ECO:0000313" key="3">
    <source>
        <dbReference type="Proteomes" id="UP000747542"/>
    </source>
</evidence>
<keyword evidence="1" id="KW-0472">Membrane</keyword>
<comment type="caution">
    <text evidence="2">The sequence shown here is derived from an EMBL/GenBank/DDBJ whole genome shotgun (WGS) entry which is preliminary data.</text>
</comment>
<keyword evidence="1" id="KW-0812">Transmembrane</keyword>
<feature type="transmembrane region" description="Helical" evidence="1">
    <location>
        <begin position="203"/>
        <end position="231"/>
    </location>
</feature>
<feature type="transmembrane region" description="Helical" evidence="1">
    <location>
        <begin position="251"/>
        <end position="284"/>
    </location>
</feature>
<feature type="transmembrane region" description="Helical" evidence="1">
    <location>
        <begin position="173"/>
        <end position="191"/>
    </location>
</feature>
<organism evidence="2 3">
    <name type="scientific">Homarus americanus</name>
    <name type="common">American lobster</name>
    <dbReference type="NCBI Taxonomy" id="6706"/>
    <lineage>
        <taxon>Eukaryota</taxon>
        <taxon>Metazoa</taxon>
        <taxon>Ecdysozoa</taxon>
        <taxon>Arthropoda</taxon>
        <taxon>Crustacea</taxon>
        <taxon>Multicrustacea</taxon>
        <taxon>Malacostraca</taxon>
        <taxon>Eumalacostraca</taxon>
        <taxon>Eucarida</taxon>
        <taxon>Decapoda</taxon>
        <taxon>Pleocyemata</taxon>
        <taxon>Astacidea</taxon>
        <taxon>Nephropoidea</taxon>
        <taxon>Nephropidae</taxon>
        <taxon>Homarus</taxon>
    </lineage>
</organism>
<keyword evidence="3" id="KW-1185">Reference proteome</keyword>
<feature type="transmembrane region" description="Helical" evidence="1">
    <location>
        <begin position="137"/>
        <end position="161"/>
    </location>
</feature>
<dbReference type="EMBL" id="JAHLQT010006108">
    <property type="protein sequence ID" value="KAG7175427.1"/>
    <property type="molecule type" value="Genomic_DNA"/>
</dbReference>
<dbReference type="Proteomes" id="UP000747542">
    <property type="component" value="Unassembled WGS sequence"/>
</dbReference>
<dbReference type="PANTHER" id="PTHR33444:SF7">
    <property type="entry name" value="TRANSMEMBRANE PROTEIN 272"/>
    <property type="match status" value="1"/>
</dbReference>
<accession>A0A8J5TMT7</accession>
<dbReference type="InterPro" id="IPR040350">
    <property type="entry name" value="TMEM272"/>
</dbReference>
<evidence type="ECO:0000313" key="2">
    <source>
        <dbReference type="EMBL" id="KAG7175427.1"/>
    </source>
</evidence>